<organism evidence="3 4">
    <name type="scientific">Sinobacterium norvegicum</name>
    <dbReference type="NCBI Taxonomy" id="1641715"/>
    <lineage>
        <taxon>Bacteria</taxon>
        <taxon>Pseudomonadati</taxon>
        <taxon>Pseudomonadota</taxon>
        <taxon>Gammaproteobacteria</taxon>
        <taxon>Cellvibrionales</taxon>
        <taxon>Spongiibacteraceae</taxon>
        <taxon>Sinobacterium</taxon>
    </lineage>
</organism>
<keyword evidence="4" id="KW-1185">Reference proteome</keyword>
<evidence type="ECO:0000256" key="1">
    <source>
        <dbReference type="SAM" id="MobiDB-lite"/>
    </source>
</evidence>
<feature type="compositionally biased region" description="Polar residues" evidence="1">
    <location>
        <begin position="85"/>
        <end position="101"/>
    </location>
</feature>
<proteinExistence type="predicted"/>
<feature type="signal peptide" evidence="2">
    <location>
        <begin position="1"/>
        <end position="19"/>
    </location>
</feature>
<evidence type="ECO:0008006" key="5">
    <source>
        <dbReference type="Google" id="ProtNLM"/>
    </source>
</evidence>
<evidence type="ECO:0000313" key="4">
    <source>
        <dbReference type="Proteomes" id="UP000838100"/>
    </source>
</evidence>
<evidence type="ECO:0000313" key="3">
    <source>
        <dbReference type="EMBL" id="CAH0989984.1"/>
    </source>
</evidence>
<evidence type="ECO:0000256" key="2">
    <source>
        <dbReference type="SAM" id="SignalP"/>
    </source>
</evidence>
<dbReference type="RefSeq" id="WP_237442687.1">
    <property type="nucleotide sequence ID" value="NZ_CAKLPX010000001.1"/>
</dbReference>
<protein>
    <recommendedName>
        <fullName evidence="5">Peptidoglycan-binding protein CsiV</fullName>
    </recommendedName>
</protein>
<dbReference type="InterPro" id="IPR021241">
    <property type="entry name" value="CsiV"/>
</dbReference>
<dbReference type="Proteomes" id="UP000838100">
    <property type="component" value="Unassembled WGS sequence"/>
</dbReference>
<dbReference type="EMBL" id="CAKLPX010000001">
    <property type="protein sequence ID" value="CAH0989984.1"/>
    <property type="molecule type" value="Genomic_DNA"/>
</dbReference>
<reference evidence="3" key="1">
    <citation type="submission" date="2021-12" db="EMBL/GenBank/DDBJ databases">
        <authorList>
            <person name="Rodrigo-Torres L."/>
            <person name="Arahal R. D."/>
            <person name="Lucena T."/>
        </authorList>
    </citation>
    <scope>NUCLEOTIDE SEQUENCE</scope>
    <source>
        <strain evidence="3">CECT 8267</strain>
    </source>
</reference>
<feature type="chain" id="PRO_5046299585" description="Peptidoglycan-binding protein CsiV" evidence="2">
    <location>
        <begin position="20"/>
        <end position="292"/>
    </location>
</feature>
<name>A0ABM9ABL8_9GAMM</name>
<accession>A0ABM9ABL8</accession>
<sequence length="292" mass="33411">MYYRLLLIASLMLAANANSQSQRTEDNEETSEPRWYQVEVILFENLNPNAAEEERWGDVINFIAAENSLSLNDINTMTDSEEDTNTAQTEPGDTSTQTGESSDSEALDAVRQPLIYLDEEQRMLNKHALALDKNSNYRVMYHQSWLMVFNEGETSPPLLIHAGESYDQHHQLEGSLDIQLSRFLHVKSNFWLSSFSESFDSDDNTYTFSYSADDSLSPYQTANSPRYSSFSDSGFKYQTLMANEYDVEQTANLNNHSRLKSDELHYVDHPLMGMLIKINRAEETSPAFETEQ</sequence>
<dbReference type="Pfam" id="PF10972">
    <property type="entry name" value="CsiV"/>
    <property type="match status" value="1"/>
</dbReference>
<gene>
    <name evidence="3" type="ORF">SIN8267_00061</name>
</gene>
<keyword evidence="2" id="KW-0732">Signal</keyword>
<feature type="region of interest" description="Disordered" evidence="1">
    <location>
        <begin position="76"/>
        <end position="105"/>
    </location>
</feature>
<comment type="caution">
    <text evidence="3">The sequence shown here is derived from an EMBL/GenBank/DDBJ whole genome shotgun (WGS) entry which is preliminary data.</text>
</comment>